<evidence type="ECO:0000313" key="9">
    <source>
        <dbReference type="EMBL" id="PCK81188.1"/>
    </source>
</evidence>
<dbReference type="Pfam" id="PF00005">
    <property type="entry name" value="ABC_tran"/>
    <property type="match status" value="1"/>
</dbReference>
<keyword evidence="7" id="KW-0472">Membrane</keyword>
<evidence type="ECO:0000313" key="10">
    <source>
        <dbReference type="Proteomes" id="UP000218807"/>
    </source>
</evidence>
<reference evidence="9 10" key="1">
    <citation type="submission" date="2017-09" db="EMBL/GenBank/DDBJ databases">
        <title>Comparative genomics of rhizobia isolated from Phaseolus vulgaris in China.</title>
        <authorList>
            <person name="Tong W."/>
        </authorList>
    </citation>
    <scope>NUCLEOTIDE SEQUENCE [LARGE SCALE GENOMIC DNA]</scope>
    <source>
        <strain evidence="9 10">L101</strain>
    </source>
</reference>
<dbReference type="PANTHER" id="PTHR43166:SF35">
    <property type="entry name" value="L-CYSTINE IMPORT ATP-BINDING PROTEIN TCYN"/>
    <property type="match status" value="1"/>
</dbReference>
<dbReference type="PANTHER" id="PTHR43166">
    <property type="entry name" value="AMINO ACID IMPORT ATP-BINDING PROTEIN"/>
    <property type="match status" value="1"/>
</dbReference>
<dbReference type="InterPro" id="IPR027417">
    <property type="entry name" value="P-loop_NTPase"/>
</dbReference>
<dbReference type="PROSITE" id="PS50893">
    <property type="entry name" value="ABC_TRANSPORTER_2"/>
    <property type="match status" value="1"/>
</dbReference>
<dbReference type="InterPro" id="IPR017871">
    <property type="entry name" value="ABC_transporter-like_CS"/>
</dbReference>
<sequence length="267" mass="29644">MSDRGTGLVSDNKDKSAAVSVKDLRKCFGPLEVLKGISLEAHEGDVISILGSSGSGKSTMLRCLNMLEIPDSGEIRIGGEMYALKKSGHRTVPADRRQVDRMREHIGMVFQNFNLWSHMTILENVIEAPVHVQKRNRAECIAEAEALLERVGIAEKRNFYPAHLSGGQQQRAAIARALAQRPRVMLFDEPTSALDPELVGEVLKVMRSLAEEGRTMLVVTHEMAFARDVSSKVVFLHRGVVEEAGEPTELFTHPKSDRFRQFLAGTR</sequence>
<keyword evidence="6 9" id="KW-0067">ATP-binding</keyword>
<dbReference type="GO" id="GO:0016887">
    <property type="term" value="F:ATP hydrolysis activity"/>
    <property type="evidence" value="ECO:0007669"/>
    <property type="project" value="InterPro"/>
</dbReference>
<dbReference type="InterPro" id="IPR030679">
    <property type="entry name" value="ABC_ATPase_HisP-typ"/>
</dbReference>
<dbReference type="SUPFAM" id="SSF52540">
    <property type="entry name" value="P-loop containing nucleoside triphosphate hydrolases"/>
    <property type="match status" value="1"/>
</dbReference>
<dbReference type="GO" id="GO:0015424">
    <property type="term" value="F:ABC-type amino acid transporter activity"/>
    <property type="evidence" value="ECO:0007669"/>
    <property type="project" value="InterPro"/>
</dbReference>
<evidence type="ECO:0000256" key="1">
    <source>
        <dbReference type="ARBA" id="ARBA00004202"/>
    </source>
</evidence>
<dbReference type="GO" id="GO:0005524">
    <property type="term" value="F:ATP binding"/>
    <property type="evidence" value="ECO:0007669"/>
    <property type="project" value="UniProtKB-KW"/>
</dbReference>
<protein>
    <submittedName>
        <fullName evidence="9">Histidine/lysine/arginine/ornithine ABC transporter ATP-binding protein</fullName>
    </submittedName>
</protein>
<comment type="caution">
    <text evidence="9">The sequence shown here is derived from an EMBL/GenBank/DDBJ whole genome shotgun (WGS) entry which is preliminary data.</text>
</comment>
<organism evidence="9 10">
    <name type="scientific">Rhizobium sophoriradicis</name>
    <dbReference type="NCBI Taxonomy" id="1535245"/>
    <lineage>
        <taxon>Bacteria</taxon>
        <taxon>Pseudomonadati</taxon>
        <taxon>Pseudomonadota</taxon>
        <taxon>Alphaproteobacteria</taxon>
        <taxon>Hyphomicrobiales</taxon>
        <taxon>Rhizobiaceae</taxon>
        <taxon>Rhizobium/Agrobacterium group</taxon>
        <taxon>Rhizobium</taxon>
    </lineage>
</organism>
<dbReference type="GO" id="GO:0005886">
    <property type="term" value="C:plasma membrane"/>
    <property type="evidence" value="ECO:0007669"/>
    <property type="project" value="UniProtKB-SubCell"/>
</dbReference>
<name>A0A2A5KVU8_9HYPH</name>
<gene>
    <name evidence="9" type="ORF">CPT34_10900</name>
</gene>
<keyword evidence="3" id="KW-0813">Transport</keyword>
<dbReference type="Proteomes" id="UP000218807">
    <property type="component" value="Unassembled WGS sequence"/>
</dbReference>
<evidence type="ECO:0000256" key="7">
    <source>
        <dbReference type="ARBA" id="ARBA00023136"/>
    </source>
</evidence>
<dbReference type="Gene3D" id="3.40.50.300">
    <property type="entry name" value="P-loop containing nucleotide triphosphate hydrolases"/>
    <property type="match status" value="1"/>
</dbReference>
<feature type="domain" description="ABC transporter" evidence="8">
    <location>
        <begin position="19"/>
        <end position="263"/>
    </location>
</feature>
<evidence type="ECO:0000256" key="4">
    <source>
        <dbReference type="ARBA" id="ARBA00022475"/>
    </source>
</evidence>
<dbReference type="RefSeq" id="WP_096762762.1">
    <property type="nucleotide sequence ID" value="NZ_CP104152.1"/>
</dbReference>
<evidence type="ECO:0000256" key="6">
    <source>
        <dbReference type="ARBA" id="ARBA00022840"/>
    </source>
</evidence>
<evidence type="ECO:0000256" key="3">
    <source>
        <dbReference type="ARBA" id="ARBA00022448"/>
    </source>
</evidence>
<keyword evidence="5" id="KW-0547">Nucleotide-binding</keyword>
<keyword evidence="10" id="KW-1185">Reference proteome</keyword>
<dbReference type="InterPro" id="IPR050086">
    <property type="entry name" value="MetN_ABC_transporter-like"/>
</dbReference>
<keyword evidence="4" id="KW-1003">Cell membrane</keyword>
<dbReference type="FunFam" id="3.40.50.300:FF:000020">
    <property type="entry name" value="Amino acid ABC transporter ATP-binding component"/>
    <property type="match status" value="1"/>
</dbReference>
<evidence type="ECO:0000259" key="8">
    <source>
        <dbReference type="PROSITE" id="PS50893"/>
    </source>
</evidence>
<comment type="subcellular location">
    <subcellularLocation>
        <location evidence="1">Cell membrane</location>
        <topology evidence="1">Peripheral membrane protein</topology>
    </subcellularLocation>
</comment>
<evidence type="ECO:0000256" key="5">
    <source>
        <dbReference type="ARBA" id="ARBA00022741"/>
    </source>
</evidence>
<evidence type="ECO:0000256" key="2">
    <source>
        <dbReference type="ARBA" id="ARBA00005417"/>
    </source>
</evidence>
<dbReference type="PROSITE" id="PS00211">
    <property type="entry name" value="ABC_TRANSPORTER_1"/>
    <property type="match status" value="1"/>
</dbReference>
<dbReference type="InterPro" id="IPR003439">
    <property type="entry name" value="ABC_transporter-like_ATP-bd"/>
</dbReference>
<dbReference type="CDD" id="cd03262">
    <property type="entry name" value="ABC_HisP_GlnQ"/>
    <property type="match status" value="1"/>
</dbReference>
<dbReference type="EMBL" id="NXDM01000008">
    <property type="protein sequence ID" value="PCK81188.1"/>
    <property type="molecule type" value="Genomic_DNA"/>
</dbReference>
<proteinExistence type="inferred from homology"/>
<dbReference type="AlphaFoldDB" id="A0A2A5KVU8"/>
<accession>A0A2A5KVU8</accession>
<dbReference type="InterPro" id="IPR003593">
    <property type="entry name" value="AAA+_ATPase"/>
</dbReference>
<dbReference type="SMART" id="SM00382">
    <property type="entry name" value="AAA"/>
    <property type="match status" value="1"/>
</dbReference>
<comment type="similarity">
    <text evidence="2">Belongs to the ABC transporter superfamily.</text>
</comment>
<dbReference type="PIRSF" id="PIRSF039085">
    <property type="entry name" value="ABC_ATPase_HisP"/>
    <property type="match status" value="1"/>
</dbReference>